<organism evidence="7 8">
    <name type="scientific">Aureococcus anophagefferens</name>
    <name type="common">Harmful bloom alga</name>
    <dbReference type="NCBI Taxonomy" id="44056"/>
    <lineage>
        <taxon>Eukaryota</taxon>
        <taxon>Sar</taxon>
        <taxon>Stramenopiles</taxon>
        <taxon>Ochrophyta</taxon>
        <taxon>Pelagophyceae</taxon>
        <taxon>Pelagomonadales</taxon>
        <taxon>Pelagomonadaceae</taxon>
        <taxon>Aureococcus</taxon>
    </lineage>
</organism>
<dbReference type="SUPFAM" id="SSF54001">
    <property type="entry name" value="Cysteine proteinases"/>
    <property type="match status" value="1"/>
</dbReference>
<dbReference type="PANTHER" id="PTHR12411">
    <property type="entry name" value="CYSTEINE PROTEASE FAMILY C1-RELATED"/>
    <property type="match status" value="1"/>
</dbReference>
<sequence>MALRILALAAAAAADWAAPKQYSVSVLLELPYIDLVEPIEVYFDEAKELQRMDYWHGADTYVFNATAGENSTSHQIVPTSKDGVTSAATCFSMTGEAPLASVFPSLAKFTKADGTKQIRGVEVDAFELVQPEFDPASGMIGNYSFYVRHDDGATPVSFEFLGHNTITGGHVDEWAFVYSAYAPGPQKAELFTAPWAKMTCAELETDDDDGPTVADDHFLGTMPLDDLALLHADGGDGRNDAFRRYADKYGKTRGADRFSLFHRARRYVNAVNRKHLSYTLETNHLADWTAEEKRALRGRKHTPAGFSTKATRSHEAADVGDLGEIDWRNEGAVTKVKDQGSCGSCWSYGTTGAIEGQHFLKHGALVELSQQNLMDCSWPQGNNACDGGLDSNAYDWMLEVNGGKVAAAEPYGGYKNADGACHAADGFHAKITGYVNVTGLPAFNDALANVGPLSISIDATPEDFYYYKSGFYYSDDCKGGVDDLDHTVLAVGVKVHGDQRYTIVKNSWSTHWGDGGYVYISQKNNCCGVATAATYPIIA</sequence>
<name>A0ABR1FYZ8_AURAN</name>
<evidence type="ECO:0000256" key="1">
    <source>
        <dbReference type="ARBA" id="ARBA00008455"/>
    </source>
</evidence>
<dbReference type="EMBL" id="JBBJCI010000201">
    <property type="protein sequence ID" value="KAK7241484.1"/>
    <property type="molecule type" value="Genomic_DNA"/>
</dbReference>
<protein>
    <submittedName>
        <fullName evidence="7">Cysteine-type peptidase</fullName>
    </submittedName>
</protein>
<dbReference type="InterPro" id="IPR000169">
    <property type="entry name" value="Pept_cys_AS"/>
</dbReference>
<evidence type="ECO:0000313" key="7">
    <source>
        <dbReference type="EMBL" id="KAK7241484.1"/>
    </source>
</evidence>
<accession>A0ABR1FYZ8</accession>
<feature type="chain" id="PRO_5045286007" evidence="4">
    <location>
        <begin position="18"/>
        <end position="539"/>
    </location>
</feature>
<keyword evidence="4" id="KW-0732">Signal</keyword>
<dbReference type="InterPro" id="IPR039417">
    <property type="entry name" value="Peptidase_C1A_papain-like"/>
</dbReference>
<dbReference type="Gene3D" id="3.90.70.10">
    <property type="entry name" value="Cysteine proteinases"/>
    <property type="match status" value="1"/>
</dbReference>
<evidence type="ECO:0000256" key="2">
    <source>
        <dbReference type="ARBA" id="ARBA00023145"/>
    </source>
</evidence>
<dbReference type="Pfam" id="PF00112">
    <property type="entry name" value="Peptidase_C1"/>
    <property type="match status" value="1"/>
</dbReference>
<dbReference type="PROSITE" id="PS00139">
    <property type="entry name" value="THIOL_PROTEASE_CYS"/>
    <property type="match status" value="1"/>
</dbReference>
<evidence type="ECO:0000313" key="8">
    <source>
        <dbReference type="Proteomes" id="UP001363151"/>
    </source>
</evidence>
<evidence type="ECO:0000256" key="3">
    <source>
        <dbReference type="ARBA" id="ARBA00023157"/>
    </source>
</evidence>
<comment type="caution">
    <text evidence="7">The sequence shown here is derived from an EMBL/GenBank/DDBJ whole genome shotgun (WGS) entry which is preliminary data.</text>
</comment>
<dbReference type="SMART" id="SM00848">
    <property type="entry name" value="Inhibitor_I29"/>
    <property type="match status" value="1"/>
</dbReference>
<keyword evidence="8" id="KW-1185">Reference proteome</keyword>
<feature type="signal peptide" evidence="4">
    <location>
        <begin position="1"/>
        <end position="17"/>
    </location>
</feature>
<dbReference type="InterPro" id="IPR000668">
    <property type="entry name" value="Peptidase_C1A_C"/>
</dbReference>
<keyword evidence="3" id="KW-1015">Disulfide bond</keyword>
<dbReference type="InterPro" id="IPR038765">
    <property type="entry name" value="Papain-like_cys_pep_sf"/>
</dbReference>
<evidence type="ECO:0000259" key="6">
    <source>
        <dbReference type="SMART" id="SM00848"/>
    </source>
</evidence>
<gene>
    <name evidence="7" type="primary">26-29-p</name>
    <name evidence="7" type="ORF">SO694_00058140</name>
</gene>
<dbReference type="SMART" id="SM00645">
    <property type="entry name" value="Pept_C1"/>
    <property type="match status" value="1"/>
</dbReference>
<dbReference type="CDD" id="cd02248">
    <property type="entry name" value="Peptidase_C1A"/>
    <property type="match status" value="1"/>
</dbReference>
<evidence type="ECO:0000256" key="4">
    <source>
        <dbReference type="SAM" id="SignalP"/>
    </source>
</evidence>
<dbReference type="InterPro" id="IPR013201">
    <property type="entry name" value="Prot_inhib_I29"/>
</dbReference>
<reference evidence="7 8" key="1">
    <citation type="submission" date="2024-03" db="EMBL/GenBank/DDBJ databases">
        <title>Aureococcus anophagefferens CCMP1851 and Kratosvirus quantuckense: Draft genome of a second virus-susceptible host strain in the model system.</title>
        <authorList>
            <person name="Chase E."/>
            <person name="Truchon A.R."/>
            <person name="Schepens W."/>
            <person name="Wilhelm S.W."/>
        </authorList>
    </citation>
    <scope>NUCLEOTIDE SEQUENCE [LARGE SCALE GENOMIC DNA]</scope>
    <source>
        <strain evidence="7 8">CCMP1851</strain>
    </source>
</reference>
<dbReference type="Pfam" id="PF08246">
    <property type="entry name" value="Inhibitor_I29"/>
    <property type="match status" value="1"/>
</dbReference>
<dbReference type="InterPro" id="IPR013128">
    <property type="entry name" value="Peptidase_C1A"/>
</dbReference>
<feature type="domain" description="Cathepsin propeptide inhibitor" evidence="6">
    <location>
        <begin position="242"/>
        <end position="293"/>
    </location>
</feature>
<comment type="similarity">
    <text evidence="1">Belongs to the peptidase C1 family.</text>
</comment>
<proteinExistence type="inferred from homology"/>
<feature type="domain" description="Peptidase C1A papain C-terminal" evidence="5">
    <location>
        <begin position="322"/>
        <end position="537"/>
    </location>
</feature>
<keyword evidence="2" id="KW-0865">Zymogen</keyword>
<dbReference type="Proteomes" id="UP001363151">
    <property type="component" value="Unassembled WGS sequence"/>
</dbReference>
<evidence type="ECO:0000259" key="5">
    <source>
        <dbReference type="SMART" id="SM00645"/>
    </source>
</evidence>